<keyword evidence="1" id="KW-0812">Transmembrane</keyword>
<proteinExistence type="predicted"/>
<feature type="transmembrane region" description="Helical" evidence="1">
    <location>
        <begin position="65"/>
        <end position="83"/>
    </location>
</feature>
<dbReference type="HOGENOM" id="CLU_1731440_0_0_1"/>
<name>J9D5D9_EDHAE</name>
<feature type="transmembrane region" description="Helical" evidence="1">
    <location>
        <begin position="34"/>
        <end position="59"/>
    </location>
</feature>
<comment type="caution">
    <text evidence="2">The sequence shown here is derived from an EMBL/GenBank/DDBJ whole genome shotgun (WGS) entry which is preliminary data.</text>
</comment>
<keyword evidence="1" id="KW-1133">Transmembrane helix</keyword>
<dbReference type="InParanoid" id="J9D5D9"/>
<reference evidence="2 3" key="1">
    <citation type="submission" date="2011-08" db="EMBL/GenBank/DDBJ databases">
        <authorList>
            <person name="Liu Z.J."/>
            <person name="Shi F.L."/>
            <person name="Lu J.Q."/>
            <person name="Li M."/>
            <person name="Wang Z.L."/>
        </authorList>
    </citation>
    <scope>NUCLEOTIDE SEQUENCE [LARGE SCALE GENOMIC DNA]</scope>
    <source>
        <strain evidence="2 3">USNM 41457</strain>
    </source>
</reference>
<protein>
    <submittedName>
        <fullName evidence="2">Uncharacterized protein</fullName>
    </submittedName>
</protein>
<keyword evidence="1" id="KW-0472">Membrane</keyword>
<dbReference type="Proteomes" id="UP000003163">
    <property type="component" value="Unassembled WGS sequence"/>
</dbReference>
<evidence type="ECO:0000256" key="1">
    <source>
        <dbReference type="SAM" id="Phobius"/>
    </source>
</evidence>
<dbReference type="VEuPathDB" id="MicrosporidiaDB:EDEG_00260"/>
<accession>J9D5D9</accession>
<evidence type="ECO:0000313" key="3">
    <source>
        <dbReference type="Proteomes" id="UP000003163"/>
    </source>
</evidence>
<sequence length="151" mass="16914">MIASTNEMKYSTALSIRKLLGCLRINYKANKNRLVVGIALICTLGVISAGVTPASNIFVLLPNPAAPLSLLPFISLSWLLKSLNRLAEGKIKRESVILKAFDFELVGTITLYESSPSVSFNVFTTSTLCEKNIYDQKIEYYDFFRKLTNYF</sequence>
<dbReference type="AlphaFoldDB" id="J9D5D9"/>
<keyword evidence="3" id="KW-1185">Reference proteome</keyword>
<dbReference type="EMBL" id="AFBI03000003">
    <property type="protein sequence ID" value="EJW02749.1"/>
    <property type="molecule type" value="Genomic_DNA"/>
</dbReference>
<gene>
    <name evidence="2" type="ORF">EDEG_00260</name>
</gene>
<organism evidence="2 3">
    <name type="scientific">Edhazardia aedis (strain USNM 41457)</name>
    <name type="common">Microsporidian parasite</name>
    <dbReference type="NCBI Taxonomy" id="1003232"/>
    <lineage>
        <taxon>Eukaryota</taxon>
        <taxon>Fungi</taxon>
        <taxon>Fungi incertae sedis</taxon>
        <taxon>Microsporidia</taxon>
        <taxon>Edhazardia</taxon>
    </lineage>
</organism>
<evidence type="ECO:0000313" key="2">
    <source>
        <dbReference type="EMBL" id="EJW02749.1"/>
    </source>
</evidence>
<reference evidence="3" key="2">
    <citation type="submission" date="2015-07" db="EMBL/GenBank/DDBJ databases">
        <title>Contrasting host-pathogen interactions and genome evolution in two generalist and specialist microsporidian pathogens of mosquitoes.</title>
        <authorList>
            <consortium name="The Broad Institute Genomics Platform"/>
            <consortium name="The Broad Institute Genome Sequencing Center for Infectious Disease"/>
            <person name="Cuomo C.A."/>
            <person name="Sanscrainte N.D."/>
            <person name="Goldberg J.M."/>
            <person name="Heiman D."/>
            <person name="Young S."/>
            <person name="Zeng Q."/>
            <person name="Becnel J.J."/>
            <person name="Birren B.W."/>
        </authorList>
    </citation>
    <scope>NUCLEOTIDE SEQUENCE [LARGE SCALE GENOMIC DNA]</scope>
    <source>
        <strain evidence="3">USNM 41457</strain>
    </source>
</reference>